<comment type="function">
    <text evidence="9">Endonuclease that is involved in the suppression of homologous recombination and thus may have a key role in the control of bacterial genetic diversity.</text>
</comment>
<dbReference type="SMART" id="SM00534">
    <property type="entry name" value="MUTSac"/>
    <property type="match status" value="1"/>
</dbReference>
<evidence type="ECO:0000256" key="6">
    <source>
        <dbReference type="ARBA" id="ARBA00022840"/>
    </source>
</evidence>
<sequence length="786" mass="88141">MMNSKILEVLEYEKVKNAVKQFIATENGAKELRQLVPMTDSAKVQNALKETLDAVNIYRVKSGIPIPRLEDIDEPLQRLKIDATLNGREIAQIGRVLRATREVINFFADLPDTEVTVETLNGVVDQLETIPEIEERLNSSIEGNGHLLNSASSELRRIRAAITRVEGEIRQRMEKFTRGSQAKYLSEPIVTIRSERYVIPVRADSRSRFGGVVHDQSSSGQTLYVEPEAVVDLNNQLRQEQVAEVHEEQRILQELSALIAPYADTLKDNSKVLGHLDLLNAKAQYAHKLKATEPQISTNNRINLRQARHPLIDPKKVVPNDIRLGGEYSTLVITGPNTGGKTITLKTVGLLQLMAQSGIFIPANENSTVRVFEEIFADIGDEQSIEQNLSTFSSHMDNTIHILEHLNERSLALFDELGAGTDPKEGAALAIAILDRVRQRGAVSITTTHYPELKTYGYERSGTINASMEFDVDTLQPTYKLLLGIPGQSNAFEISRRLGLDEDIITQARGLVDQDSQDLNNMIKDLTTRQKRAQKLNEQVQTLLSQTEEYNDTLVKGVERLSQQRDRLLESAKESANQIVNDSRSEADQIIKRLRRLEKSAGNFKENDLIEAKSKLNALHQDTNLKRNKVLRKAKEAQKLHVNDEVIVLTYGQRGELLRQVDAHHWEVQMGILKMKVATDELEKVKPERTTKPASHNVVHRTKSAGVKTSLDLRGKRYEEALTETDRYIDAALLAGYDEVTIIHGKGTGALRSGITKYLKQNRRIKSFEYAPANAGGNGATIVHLR</sequence>
<evidence type="ECO:0000313" key="13">
    <source>
        <dbReference type="Proteomes" id="UP000004470"/>
    </source>
</evidence>
<dbReference type="GO" id="GO:0019843">
    <property type="term" value="F:rRNA binding"/>
    <property type="evidence" value="ECO:0007669"/>
    <property type="project" value="UniProtKB-UniRule"/>
</dbReference>
<dbReference type="SMART" id="SM00463">
    <property type="entry name" value="SMR"/>
    <property type="match status" value="1"/>
</dbReference>
<evidence type="ECO:0000259" key="11">
    <source>
        <dbReference type="PROSITE" id="PS50828"/>
    </source>
</evidence>
<comment type="caution">
    <text evidence="12">The sequence shown here is derived from an EMBL/GenBank/DDBJ whole genome shotgun (WGS) entry which is preliminary data.</text>
</comment>
<evidence type="ECO:0000313" key="12">
    <source>
        <dbReference type="EMBL" id="EFL95661.1"/>
    </source>
</evidence>
<dbReference type="InterPro" id="IPR036187">
    <property type="entry name" value="DNA_mismatch_repair_MutS_sf"/>
</dbReference>
<dbReference type="GO" id="GO:0140664">
    <property type="term" value="F:ATP-dependent DNA damage sensor activity"/>
    <property type="evidence" value="ECO:0007669"/>
    <property type="project" value="InterPro"/>
</dbReference>
<keyword evidence="1 9" id="KW-0540">Nuclease</keyword>
<dbReference type="Gene3D" id="3.40.50.300">
    <property type="entry name" value="P-loop containing nucleotide triphosphate hydrolases"/>
    <property type="match status" value="1"/>
</dbReference>
<dbReference type="eggNOG" id="COG1193">
    <property type="taxonomic scope" value="Bacteria"/>
</dbReference>
<dbReference type="SUPFAM" id="SSF48334">
    <property type="entry name" value="DNA repair protein MutS, domain III"/>
    <property type="match status" value="1"/>
</dbReference>
<comment type="similarity">
    <text evidence="9">Belongs to the DNA mismatch repair MutS family. MutS2 subfamily.</text>
</comment>
<keyword evidence="6 9" id="KW-0067">ATP-binding</keyword>
<dbReference type="InterPro" id="IPR005747">
    <property type="entry name" value="MutS2"/>
</dbReference>
<dbReference type="GO" id="GO:0006298">
    <property type="term" value="P:mismatch repair"/>
    <property type="evidence" value="ECO:0007669"/>
    <property type="project" value="InterPro"/>
</dbReference>
<dbReference type="Gene3D" id="1.10.1420.10">
    <property type="match status" value="2"/>
</dbReference>
<keyword evidence="13" id="KW-1185">Reference proteome</keyword>
<comment type="function">
    <text evidence="9">Acts as a ribosome collision sensor, splitting the ribosome into its 2 subunits. Detects stalled/collided 70S ribosomes which it binds and splits by an ATP-hydrolysis driven conformational change. Acts upstream of the ribosome quality control system (RQC), a ribosome-associated complex that mediates the extraction of incompletely synthesized nascent chains from stalled ribosomes and their subsequent degradation. Probably generates substrates for RQC.</text>
</comment>
<dbReference type="PANTHER" id="PTHR48466:SF2">
    <property type="entry name" value="OS10G0509000 PROTEIN"/>
    <property type="match status" value="1"/>
</dbReference>
<keyword evidence="2 9" id="KW-0699">rRNA-binding</keyword>
<organism evidence="12 13">
    <name type="scientific">Pediococcus acidilactici DSM 20284</name>
    <dbReference type="NCBI Taxonomy" id="862514"/>
    <lineage>
        <taxon>Bacteria</taxon>
        <taxon>Bacillati</taxon>
        <taxon>Bacillota</taxon>
        <taxon>Bacilli</taxon>
        <taxon>Lactobacillales</taxon>
        <taxon>Lactobacillaceae</taxon>
        <taxon>Pediococcus</taxon>
        <taxon>Pediococcus acidilactici group</taxon>
    </lineage>
</organism>
<keyword evidence="7 9" id="KW-0694">RNA-binding</keyword>
<evidence type="ECO:0000256" key="1">
    <source>
        <dbReference type="ARBA" id="ARBA00022722"/>
    </source>
</evidence>
<dbReference type="GO" id="GO:0016887">
    <property type="term" value="F:ATP hydrolysis activity"/>
    <property type="evidence" value="ECO:0007669"/>
    <property type="project" value="InterPro"/>
</dbReference>
<dbReference type="GO" id="GO:0043023">
    <property type="term" value="F:ribosomal large subunit binding"/>
    <property type="evidence" value="ECO:0007669"/>
    <property type="project" value="UniProtKB-UniRule"/>
</dbReference>
<dbReference type="Proteomes" id="UP000004470">
    <property type="component" value="Unassembled WGS sequence"/>
</dbReference>
<dbReference type="GO" id="GO:0045910">
    <property type="term" value="P:negative regulation of DNA recombination"/>
    <property type="evidence" value="ECO:0007669"/>
    <property type="project" value="InterPro"/>
</dbReference>
<feature type="domain" description="Smr" evidence="11">
    <location>
        <begin position="711"/>
        <end position="786"/>
    </location>
</feature>
<keyword evidence="8 9" id="KW-0238">DNA-binding</keyword>
<dbReference type="Pfam" id="PF00488">
    <property type="entry name" value="MutS_V"/>
    <property type="match status" value="1"/>
</dbReference>
<dbReference type="Pfam" id="PF01713">
    <property type="entry name" value="Smr"/>
    <property type="match status" value="1"/>
</dbReference>
<evidence type="ECO:0000256" key="4">
    <source>
        <dbReference type="ARBA" id="ARBA00022759"/>
    </source>
</evidence>
<dbReference type="PIRSF" id="PIRSF005814">
    <property type="entry name" value="MutS_YshD"/>
    <property type="match status" value="1"/>
</dbReference>
<dbReference type="PROSITE" id="PS50828">
    <property type="entry name" value="SMR"/>
    <property type="match status" value="1"/>
</dbReference>
<dbReference type="GO" id="GO:0005524">
    <property type="term" value="F:ATP binding"/>
    <property type="evidence" value="ECO:0007669"/>
    <property type="project" value="UniProtKB-UniRule"/>
</dbReference>
<dbReference type="EMBL" id="AEEG01000003">
    <property type="protein sequence ID" value="EFL95661.1"/>
    <property type="molecule type" value="Genomic_DNA"/>
</dbReference>
<gene>
    <name evidence="12" type="primary">mutS</name>
    <name evidence="9" type="synonym">mutS2</name>
    <name evidence="9" type="synonym">rqcU</name>
    <name evidence="12" type="ORF">HMPREF0623_0697</name>
</gene>
<evidence type="ECO:0000256" key="10">
    <source>
        <dbReference type="SAM" id="Coils"/>
    </source>
</evidence>
<accession>E0NFU2</accession>
<dbReference type="PROSITE" id="PS00486">
    <property type="entry name" value="DNA_MISMATCH_REPAIR_2"/>
    <property type="match status" value="1"/>
</dbReference>
<dbReference type="InterPro" id="IPR036063">
    <property type="entry name" value="Smr_dom_sf"/>
</dbReference>
<evidence type="ECO:0000256" key="8">
    <source>
        <dbReference type="ARBA" id="ARBA00023125"/>
    </source>
</evidence>
<proteinExistence type="inferred from homology"/>
<keyword evidence="3 9" id="KW-0547">Nucleotide-binding</keyword>
<reference evidence="12" key="1">
    <citation type="submission" date="2010-07" db="EMBL/GenBank/DDBJ databases">
        <authorList>
            <person name="Muzny D."/>
            <person name="Qin X."/>
            <person name="Deng J."/>
            <person name="Jiang H."/>
            <person name="Liu Y."/>
            <person name="Qu J."/>
            <person name="Song X.-Z."/>
            <person name="Zhang L."/>
            <person name="Thornton R."/>
            <person name="Coyle M."/>
            <person name="Francisco L."/>
            <person name="Jackson L."/>
            <person name="Javaid M."/>
            <person name="Korchina V."/>
            <person name="Kovar C."/>
            <person name="Mata R."/>
            <person name="Mathew T."/>
            <person name="Ngo R."/>
            <person name="Nguyen L."/>
            <person name="Nguyen N."/>
            <person name="Okwuonu G."/>
            <person name="Ongeri F."/>
            <person name="Pham C."/>
            <person name="Simmons D."/>
            <person name="Wilczek-Boney K."/>
            <person name="Hale W."/>
            <person name="Jakkamsetti A."/>
            <person name="Pham P."/>
            <person name="Ruth R."/>
            <person name="San Lucas F."/>
            <person name="Warren J."/>
            <person name="Zhang J."/>
            <person name="Zhao Z."/>
            <person name="Zhou C."/>
            <person name="Zhu D."/>
            <person name="Lee S."/>
            <person name="Bess C."/>
            <person name="Blankenburg K."/>
            <person name="Forbes L."/>
            <person name="Fu Q."/>
            <person name="Gubbala S."/>
            <person name="Hirani K."/>
            <person name="Jayaseelan J.C."/>
            <person name="Lara F."/>
            <person name="Munidasa M."/>
            <person name="Palculict T."/>
            <person name="Patil S."/>
            <person name="Pu L.-L."/>
            <person name="Saada N."/>
            <person name="Tang L."/>
            <person name="Weissenberger G."/>
            <person name="Zhu Y."/>
            <person name="Hemphill L."/>
            <person name="Shang Y."/>
            <person name="Youmans B."/>
            <person name="Ayvaz T."/>
            <person name="Ross M."/>
            <person name="Santibanez J."/>
            <person name="Aqrawi P."/>
            <person name="Gross S."/>
            <person name="Joshi V."/>
            <person name="Fowler G."/>
            <person name="Nazareth L."/>
            <person name="Reid J."/>
            <person name="Worley K."/>
            <person name="Petrosino J."/>
            <person name="Highlander S."/>
            <person name="Gibbs R."/>
        </authorList>
    </citation>
    <scope>NUCLEOTIDE SEQUENCE [LARGE SCALE GENOMIC DNA]</scope>
    <source>
        <strain evidence="12">DSM 20284</strain>
    </source>
</reference>
<comment type="subunit">
    <text evidence="9">Homodimer. Binds to stalled ribosomes, contacting rRNA.</text>
</comment>
<dbReference type="SUPFAM" id="SSF52540">
    <property type="entry name" value="P-loop containing nucleoside triphosphate hydrolases"/>
    <property type="match status" value="1"/>
</dbReference>
<keyword evidence="5 9" id="KW-0378">Hydrolase</keyword>
<evidence type="ECO:0000256" key="7">
    <source>
        <dbReference type="ARBA" id="ARBA00022884"/>
    </source>
</evidence>
<dbReference type="GO" id="GO:0072344">
    <property type="term" value="P:rescue of stalled ribosome"/>
    <property type="evidence" value="ECO:0007669"/>
    <property type="project" value="UniProtKB-UniRule"/>
</dbReference>
<dbReference type="HAMAP" id="MF_00092">
    <property type="entry name" value="MutS2"/>
    <property type="match status" value="1"/>
</dbReference>
<feature type="coiled-coil region" evidence="10">
    <location>
        <begin position="519"/>
        <end position="607"/>
    </location>
</feature>
<feature type="binding site" evidence="9">
    <location>
        <begin position="335"/>
        <end position="342"/>
    </location>
    <ligand>
        <name>ATP</name>
        <dbReference type="ChEBI" id="CHEBI:30616"/>
    </ligand>
</feature>
<dbReference type="InterPro" id="IPR027417">
    <property type="entry name" value="P-loop_NTPase"/>
</dbReference>
<dbReference type="InterPro" id="IPR045076">
    <property type="entry name" value="MutS"/>
</dbReference>
<dbReference type="EC" id="3.1.-.-" evidence="9"/>
<dbReference type="SMART" id="SM00533">
    <property type="entry name" value="MUTSd"/>
    <property type="match status" value="1"/>
</dbReference>
<dbReference type="NCBIfam" id="TIGR01069">
    <property type="entry name" value="mutS2"/>
    <property type="match status" value="1"/>
</dbReference>
<protein>
    <recommendedName>
        <fullName evidence="9">Endonuclease MutS2</fullName>
        <ecNumber evidence="9">3.1.-.-</ecNumber>
    </recommendedName>
    <alternativeName>
        <fullName evidence="9">Ribosome-associated protein quality control-upstream factor</fullName>
        <shortName evidence="9">RQC-upstream factor</shortName>
        <shortName evidence="9">RqcU</shortName>
        <ecNumber evidence="9">3.6.4.-</ecNumber>
    </alternativeName>
</protein>
<dbReference type="AlphaFoldDB" id="E0NFU2"/>
<keyword evidence="10" id="KW-0175">Coiled coil</keyword>
<dbReference type="HOGENOM" id="CLU_011252_2_1_9"/>
<dbReference type="GO" id="GO:0030983">
    <property type="term" value="F:mismatched DNA binding"/>
    <property type="evidence" value="ECO:0007669"/>
    <property type="project" value="InterPro"/>
</dbReference>
<dbReference type="InterPro" id="IPR046893">
    <property type="entry name" value="MSSS"/>
</dbReference>
<dbReference type="EC" id="3.6.4.-" evidence="9"/>
<evidence type="ECO:0000256" key="5">
    <source>
        <dbReference type="ARBA" id="ARBA00022801"/>
    </source>
</evidence>
<evidence type="ECO:0000256" key="9">
    <source>
        <dbReference type="HAMAP-Rule" id="MF_00092"/>
    </source>
</evidence>
<name>E0NFU2_PEDAC</name>
<dbReference type="CDD" id="cd03280">
    <property type="entry name" value="ABC_MutS2"/>
    <property type="match status" value="1"/>
</dbReference>
<dbReference type="SUPFAM" id="SSF160443">
    <property type="entry name" value="SMR domain-like"/>
    <property type="match status" value="1"/>
</dbReference>
<dbReference type="GO" id="GO:0004519">
    <property type="term" value="F:endonuclease activity"/>
    <property type="evidence" value="ECO:0007669"/>
    <property type="project" value="UniProtKB-UniRule"/>
</dbReference>
<dbReference type="InterPro" id="IPR002625">
    <property type="entry name" value="Smr_dom"/>
</dbReference>
<dbReference type="Gene3D" id="3.30.1370.110">
    <property type="match status" value="1"/>
</dbReference>
<dbReference type="InterPro" id="IPR000432">
    <property type="entry name" value="DNA_mismatch_repair_MutS_C"/>
</dbReference>
<dbReference type="PANTHER" id="PTHR48466">
    <property type="entry name" value="OS10G0509000 PROTEIN-RELATED"/>
    <property type="match status" value="1"/>
</dbReference>
<evidence type="ECO:0000256" key="3">
    <source>
        <dbReference type="ARBA" id="ARBA00022741"/>
    </source>
</evidence>
<dbReference type="FunFam" id="3.40.50.300:FF:000830">
    <property type="entry name" value="Endonuclease MutS2"/>
    <property type="match status" value="1"/>
</dbReference>
<dbReference type="InterPro" id="IPR007696">
    <property type="entry name" value="DNA_mismatch_repair_MutS_core"/>
</dbReference>
<dbReference type="Pfam" id="PF20297">
    <property type="entry name" value="MSSS"/>
    <property type="match status" value="1"/>
</dbReference>
<keyword evidence="4 9" id="KW-0255">Endonuclease</keyword>
<evidence type="ECO:0000256" key="2">
    <source>
        <dbReference type="ARBA" id="ARBA00022730"/>
    </source>
</evidence>